<reference evidence="3" key="1">
    <citation type="journal article" date="2018" name="Nat. Microbiol.">
        <title>Leveraging single-cell genomics to expand the fungal tree of life.</title>
        <authorList>
            <person name="Ahrendt S.R."/>
            <person name="Quandt C.A."/>
            <person name="Ciobanu D."/>
            <person name="Clum A."/>
            <person name="Salamov A."/>
            <person name="Andreopoulos B."/>
            <person name="Cheng J.F."/>
            <person name="Woyke T."/>
            <person name="Pelin A."/>
            <person name="Henrissat B."/>
            <person name="Reynolds N.K."/>
            <person name="Benny G.L."/>
            <person name="Smith M.E."/>
            <person name="James T.Y."/>
            <person name="Grigoriev I.V."/>
        </authorList>
    </citation>
    <scope>NUCLEOTIDE SEQUENCE [LARGE SCALE GENOMIC DNA]</scope>
</reference>
<accession>A0A4P9WRD5</accession>
<proteinExistence type="predicted"/>
<keyword evidence="3" id="KW-1185">Reference proteome</keyword>
<protein>
    <submittedName>
        <fullName evidence="2">Uncharacterized protein</fullName>
    </submittedName>
</protein>
<organism evidence="2 3">
    <name type="scientific">Blyttiomyces helicus</name>
    <dbReference type="NCBI Taxonomy" id="388810"/>
    <lineage>
        <taxon>Eukaryota</taxon>
        <taxon>Fungi</taxon>
        <taxon>Fungi incertae sedis</taxon>
        <taxon>Chytridiomycota</taxon>
        <taxon>Chytridiomycota incertae sedis</taxon>
        <taxon>Chytridiomycetes</taxon>
        <taxon>Chytridiomycetes incertae sedis</taxon>
        <taxon>Blyttiomyces</taxon>
    </lineage>
</organism>
<gene>
    <name evidence="2" type="ORF">BDK51DRAFT_26951</name>
</gene>
<dbReference type="AlphaFoldDB" id="A0A4P9WRD5"/>
<name>A0A4P9WRD5_9FUNG</name>
<feature type="chain" id="PRO_5020468923" evidence="1">
    <location>
        <begin position="21"/>
        <end position="292"/>
    </location>
</feature>
<keyword evidence="1" id="KW-0732">Signal</keyword>
<dbReference type="Proteomes" id="UP000269721">
    <property type="component" value="Unassembled WGS sequence"/>
</dbReference>
<sequence length="292" mass="32417">MSFPLLAILGLCCLAGEGGGVYSMVILMQLLVPNYNATVCEVISMAAKVVCNHHTSSHLLVKDDLSDISCAIESACSKILRWDCKLIGVFFDAVREIKRDLWAMGITRELWMSFNFCQRGDEAHGLLKKIHKHRLSNERWCCARVTQFSNCGKNAKVASSDLKKLKVASITEDATFLYINSRDNSIGLLVLLASAFNEVERFPSIMDPGFWVRYFGIVRVRSSEWRLDKYRNLSEEGGCDNGDIPLISNIPPGWTNSGNFRSPQGSHGFPSTWNAACIPPCLCNASTSPLLN</sequence>
<evidence type="ECO:0000256" key="1">
    <source>
        <dbReference type="SAM" id="SignalP"/>
    </source>
</evidence>
<feature type="signal peptide" evidence="1">
    <location>
        <begin position="1"/>
        <end position="20"/>
    </location>
</feature>
<evidence type="ECO:0000313" key="2">
    <source>
        <dbReference type="EMBL" id="RKO93466.1"/>
    </source>
</evidence>
<evidence type="ECO:0000313" key="3">
    <source>
        <dbReference type="Proteomes" id="UP000269721"/>
    </source>
</evidence>
<dbReference type="EMBL" id="KZ994230">
    <property type="protein sequence ID" value="RKO93466.1"/>
    <property type="molecule type" value="Genomic_DNA"/>
</dbReference>